<proteinExistence type="predicted"/>
<dbReference type="EMBL" id="LAZR01003284">
    <property type="protein sequence ID" value="KKN19974.1"/>
    <property type="molecule type" value="Genomic_DNA"/>
</dbReference>
<organism evidence="1">
    <name type="scientific">marine sediment metagenome</name>
    <dbReference type="NCBI Taxonomy" id="412755"/>
    <lineage>
        <taxon>unclassified sequences</taxon>
        <taxon>metagenomes</taxon>
        <taxon>ecological metagenomes</taxon>
    </lineage>
</organism>
<gene>
    <name evidence="1" type="ORF">LCGC14_0940260</name>
</gene>
<dbReference type="AlphaFoldDB" id="A0A0F9NPY7"/>
<sequence>MKLYQSSRLYIKMDGKFRWLTTPEVAEKVMGVGWEKEVREYVDDQDVFNNLGKEISEWPEVEPEENHKTDRLYKMLYVCPDAGDTSWLNEVQEVGFNVVHTYTTDKHPWEEALDDWLDELARRGMYGCFQLPHAHIENFIAGMSQHGNAILSSVEEPDAKEGRTSKDEQMRIYELANKVKLPVWGCLNWGLWKERVNFEAFDLIMTDSYPYSIKDGSVPFPDSPAAQNSDHTLPWWTFAPVMYKKFEMMKRVLPADMPVICIQQGFYVGNNVYPNVQQEWEIYNREMGLNSFAVYPHGYGQGFPSVMDEETIKAQCKELMKKL</sequence>
<comment type="caution">
    <text evidence="1">The sequence shown here is derived from an EMBL/GenBank/DDBJ whole genome shotgun (WGS) entry which is preliminary data.</text>
</comment>
<protein>
    <submittedName>
        <fullName evidence="1">Uncharacterized protein</fullName>
    </submittedName>
</protein>
<evidence type="ECO:0000313" key="1">
    <source>
        <dbReference type="EMBL" id="KKN19974.1"/>
    </source>
</evidence>
<reference evidence="1" key="1">
    <citation type="journal article" date="2015" name="Nature">
        <title>Complex archaea that bridge the gap between prokaryotes and eukaryotes.</title>
        <authorList>
            <person name="Spang A."/>
            <person name="Saw J.H."/>
            <person name="Jorgensen S.L."/>
            <person name="Zaremba-Niedzwiedzka K."/>
            <person name="Martijn J."/>
            <person name="Lind A.E."/>
            <person name="van Eijk R."/>
            <person name="Schleper C."/>
            <person name="Guy L."/>
            <person name="Ettema T.J."/>
        </authorList>
    </citation>
    <scope>NUCLEOTIDE SEQUENCE</scope>
</reference>
<name>A0A0F9NPY7_9ZZZZ</name>
<accession>A0A0F9NPY7</accession>